<dbReference type="EMBL" id="BMWX01000004">
    <property type="protein sequence ID" value="GGZ30989.1"/>
    <property type="molecule type" value="Genomic_DNA"/>
</dbReference>
<organism evidence="1 2">
    <name type="scientific">Echinicola pacifica</name>
    <dbReference type="NCBI Taxonomy" id="346377"/>
    <lineage>
        <taxon>Bacteria</taxon>
        <taxon>Pseudomonadati</taxon>
        <taxon>Bacteroidota</taxon>
        <taxon>Cytophagia</taxon>
        <taxon>Cytophagales</taxon>
        <taxon>Cyclobacteriaceae</taxon>
        <taxon>Echinicola</taxon>
    </lineage>
</organism>
<name>A0A918Q4N5_9BACT</name>
<proteinExistence type="predicted"/>
<reference evidence="1" key="2">
    <citation type="submission" date="2020-09" db="EMBL/GenBank/DDBJ databases">
        <authorList>
            <person name="Sun Q."/>
            <person name="Kim S."/>
        </authorList>
    </citation>
    <scope>NUCLEOTIDE SEQUENCE</scope>
    <source>
        <strain evidence="1">KCTC 12368</strain>
    </source>
</reference>
<evidence type="ECO:0000313" key="1">
    <source>
        <dbReference type="EMBL" id="GGZ30989.1"/>
    </source>
</evidence>
<dbReference type="Proteomes" id="UP000619457">
    <property type="component" value="Unassembled WGS sequence"/>
</dbReference>
<comment type="caution">
    <text evidence="1">The sequence shown here is derived from an EMBL/GenBank/DDBJ whole genome shotgun (WGS) entry which is preliminary data.</text>
</comment>
<dbReference type="RefSeq" id="WP_018474694.1">
    <property type="nucleotide sequence ID" value="NZ_BMWX01000004.1"/>
</dbReference>
<accession>A0A918Q4N5</accession>
<gene>
    <name evidence="1" type="ORF">GCM10007049_24920</name>
</gene>
<keyword evidence="2" id="KW-1185">Reference proteome</keyword>
<dbReference type="AlphaFoldDB" id="A0A918Q4N5"/>
<evidence type="ECO:0000313" key="2">
    <source>
        <dbReference type="Proteomes" id="UP000619457"/>
    </source>
</evidence>
<reference evidence="1" key="1">
    <citation type="journal article" date="2014" name="Int. J. Syst. Evol. Microbiol.">
        <title>Complete genome sequence of Corynebacterium casei LMG S-19264T (=DSM 44701T), isolated from a smear-ripened cheese.</title>
        <authorList>
            <consortium name="US DOE Joint Genome Institute (JGI-PGF)"/>
            <person name="Walter F."/>
            <person name="Albersmeier A."/>
            <person name="Kalinowski J."/>
            <person name="Ruckert C."/>
        </authorList>
    </citation>
    <scope>NUCLEOTIDE SEQUENCE</scope>
    <source>
        <strain evidence="1">KCTC 12368</strain>
    </source>
</reference>
<protein>
    <submittedName>
        <fullName evidence="1">Uncharacterized protein</fullName>
    </submittedName>
</protein>
<sequence>MKTSYLDYYKMILKKVSFNRALLKKEYFKAIRSLSKNEADQLKEWMDRETGSKVKSPDLEEPQLVYQEVNTMGTRSN</sequence>